<name>A0A8E0NA99_9CAUL</name>
<comment type="caution">
    <text evidence="2">The sequence shown here is derived from an EMBL/GenBank/DDBJ whole genome shotgun (WGS) entry which is preliminary data.</text>
</comment>
<evidence type="ECO:0000313" key="2">
    <source>
        <dbReference type="EMBL" id="GAD57778.1"/>
    </source>
</evidence>
<keyword evidence="1" id="KW-0732">Signal</keyword>
<dbReference type="EMBL" id="BATC01000001">
    <property type="protein sequence ID" value="GAD57778.1"/>
    <property type="molecule type" value="Genomic_DNA"/>
</dbReference>
<dbReference type="Proteomes" id="UP000016569">
    <property type="component" value="Unassembled WGS sequence"/>
</dbReference>
<dbReference type="RefSeq" id="WP_021695874.1">
    <property type="nucleotide sequence ID" value="NZ_BATC01000001.1"/>
</dbReference>
<keyword evidence="3" id="KW-1185">Reference proteome</keyword>
<reference evidence="3" key="1">
    <citation type="journal article" date="2013" name="Genome Announc.">
        <title>Draft Genome Sequence of the Dimorphic Prosthecate Bacterium Brevundimonas abyssalis TAR-001T.</title>
        <authorList>
            <person name="Tsubouchi T."/>
            <person name="Nishi S."/>
            <person name="Usui K."/>
            <person name="Shimane Y."/>
            <person name="Takaki Y."/>
            <person name="Maruyama T."/>
            <person name="Hatada Y."/>
        </authorList>
    </citation>
    <scope>NUCLEOTIDE SEQUENCE [LARGE SCALE GENOMIC DNA]</scope>
    <source>
        <strain evidence="3">TAR-001</strain>
    </source>
</reference>
<gene>
    <name evidence="2" type="ORF">MBEBAB_0028</name>
</gene>
<protein>
    <submittedName>
        <fullName evidence="2">Uncharacterized protein</fullName>
    </submittedName>
</protein>
<organism evidence="2 3">
    <name type="scientific">Brevundimonas abyssalis TAR-001</name>
    <dbReference type="NCBI Taxonomy" id="1391729"/>
    <lineage>
        <taxon>Bacteria</taxon>
        <taxon>Pseudomonadati</taxon>
        <taxon>Pseudomonadota</taxon>
        <taxon>Alphaproteobacteria</taxon>
        <taxon>Caulobacterales</taxon>
        <taxon>Caulobacteraceae</taxon>
        <taxon>Brevundimonas</taxon>
    </lineage>
</organism>
<accession>A0A8E0NA99</accession>
<feature type="signal peptide" evidence="1">
    <location>
        <begin position="1"/>
        <end position="21"/>
    </location>
</feature>
<dbReference type="AlphaFoldDB" id="A0A8E0NA99"/>
<sequence length="46" mass="4937">MSARLKVVLFLALLWPVTATAQDADYVWRNVTVGGGGFIPGVVFSL</sequence>
<feature type="chain" id="PRO_5034238892" evidence="1">
    <location>
        <begin position="22"/>
        <end position="46"/>
    </location>
</feature>
<evidence type="ECO:0000313" key="3">
    <source>
        <dbReference type="Proteomes" id="UP000016569"/>
    </source>
</evidence>
<proteinExistence type="predicted"/>
<evidence type="ECO:0000256" key="1">
    <source>
        <dbReference type="SAM" id="SignalP"/>
    </source>
</evidence>